<comment type="subcellular location">
    <subcellularLocation>
        <location evidence="1">Cell envelope</location>
    </subcellularLocation>
    <subcellularLocation>
        <location evidence="2">Cell outer membrane</location>
    </subcellularLocation>
    <subcellularLocation>
        <location evidence="3">Secreted</location>
    </subcellularLocation>
</comment>
<evidence type="ECO:0000313" key="14">
    <source>
        <dbReference type="EMBL" id="CAD8291536.1"/>
    </source>
</evidence>
<reference evidence="15" key="1">
    <citation type="submission" date="2021-01" db="EMBL/GenBank/DDBJ databases">
        <authorList>
            <person name="Corre E."/>
            <person name="Pelletier E."/>
            <person name="Niang G."/>
            <person name="Scheremetjew M."/>
            <person name="Finn R."/>
            <person name="Kale V."/>
            <person name="Holt S."/>
            <person name="Cochrane G."/>
            <person name="Meng A."/>
            <person name="Brown T."/>
            <person name="Cohen L."/>
        </authorList>
    </citation>
    <scope>NUCLEOTIDE SEQUENCE</scope>
    <source>
        <strain evidence="15">CCMP219</strain>
    </source>
</reference>
<dbReference type="EMBL" id="HBEC01024119">
    <property type="protein sequence ID" value="CAD8291533.1"/>
    <property type="molecule type" value="Transcribed_RNA"/>
</dbReference>
<gene>
    <name evidence="9" type="ORF">CEUR00632_LOCUS10998</name>
    <name evidence="10" type="ORF">CEUR00632_LOCUS10999</name>
    <name evidence="11" type="ORF">CEUR00632_LOCUS11000</name>
    <name evidence="12" type="ORF">CEUR00632_LOCUS11001</name>
    <name evidence="13" type="ORF">CEUR00632_LOCUS11002</name>
    <name evidence="14" type="ORF">CEUR00632_LOCUS11003</name>
    <name evidence="15" type="ORF">CEUR00632_LOCUS11004</name>
</gene>
<keyword evidence="7" id="KW-0998">Cell outer membrane</keyword>
<evidence type="ECO:0000313" key="13">
    <source>
        <dbReference type="EMBL" id="CAD8291535.1"/>
    </source>
</evidence>
<organism evidence="15">
    <name type="scientific">Chlamydomonas euryale</name>
    <dbReference type="NCBI Taxonomy" id="1486919"/>
    <lineage>
        <taxon>Eukaryota</taxon>
        <taxon>Viridiplantae</taxon>
        <taxon>Chlorophyta</taxon>
        <taxon>core chlorophytes</taxon>
        <taxon>Chlorophyceae</taxon>
        <taxon>CS clade</taxon>
        <taxon>Chlamydomonadales</taxon>
        <taxon>Chlamydomonadaceae</taxon>
        <taxon>Chlamydomonas</taxon>
    </lineage>
</organism>
<evidence type="ECO:0000313" key="10">
    <source>
        <dbReference type="EMBL" id="CAD8291529.1"/>
    </source>
</evidence>
<dbReference type="EMBL" id="HBEC01024117">
    <property type="protein sequence ID" value="CAD8291529.1"/>
    <property type="molecule type" value="Transcribed_RNA"/>
</dbReference>
<dbReference type="GO" id="GO:0005576">
    <property type="term" value="C:extracellular region"/>
    <property type="evidence" value="ECO:0007669"/>
    <property type="project" value="UniProtKB-SubCell"/>
</dbReference>
<dbReference type="EMBL" id="HBEC01024121">
    <property type="protein sequence ID" value="CAD8291536.1"/>
    <property type="molecule type" value="Transcribed_RNA"/>
</dbReference>
<evidence type="ECO:0000256" key="1">
    <source>
        <dbReference type="ARBA" id="ARBA00004196"/>
    </source>
</evidence>
<evidence type="ECO:0000256" key="5">
    <source>
        <dbReference type="ARBA" id="ARBA00022729"/>
    </source>
</evidence>
<evidence type="ECO:0000256" key="2">
    <source>
        <dbReference type="ARBA" id="ARBA00004442"/>
    </source>
</evidence>
<dbReference type="PANTHER" id="PTHR11319:SF35">
    <property type="entry name" value="OUTER MEMBRANE PROTEIN PMPC-RELATED"/>
    <property type="match status" value="1"/>
</dbReference>
<name>A0A6U2G0X3_9CHLO</name>
<dbReference type="InterPro" id="IPR003368">
    <property type="entry name" value="POMP_repeat"/>
</dbReference>
<dbReference type="InterPro" id="IPR011050">
    <property type="entry name" value="Pectin_lyase_fold/virulence"/>
</dbReference>
<dbReference type="Pfam" id="PF02415">
    <property type="entry name" value="Chlam_PMP"/>
    <property type="match status" value="1"/>
</dbReference>
<dbReference type="EMBL" id="HBEC01024116">
    <property type="protein sequence ID" value="CAD8291527.1"/>
    <property type="molecule type" value="Transcribed_RNA"/>
</dbReference>
<evidence type="ECO:0000313" key="12">
    <source>
        <dbReference type="EMBL" id="CAD8291533.1"/>
    </source>
</evidence>
<dbReference type="EMBL" id="HBEC01024120">
    <property type="protein sequence ID" value="CAD8291535.1"/>
    <property type="molecule type" value="Transcribed_RNA"/>
</dbReference>
<keyword evidence="6" id="KW-0472">Membrane</keyword>
<proteinExistence type="predicted"/>
<evidence type="ECO:0008006" key="16">
    <source>
        <dbReference type="Google" id="ProtNLM"/>
    </source>
</evidence>
<evidence type="ECO:0000313" key="9">
    <source>
        <dbReference type="EMBL" id="CAD8291527.1"/>
    </source>
</evidence>
<feature type="signal peptide" evidence="8">
    <location>
        <begin position="1"/>
        <end position="41"/>
    </location>
</feature>
<keyword evidence="5 8" id="KW-0732">Signal</keyword>
<dbReference type="EMBL" id="HBEC01024122">
    <property type="protein sequence ID" value="CAD8291538.1"/>
    <property type="molecule type" value="Transcribed_RNA"/>
</dbReference>
<protein>
    <recommendedName>
        <fullName evidence="16">Right handed beta helix domain-containing protein</fullName>
    </recommendedName>
</protein>
<feature type="chain" id="PRO_5036191932" description="Right handed beta helix domain-containing protein" evidence="8">
    <location>
        <begin position="42"/>
        <end position="697"/>
    </location>
</feature>
<evidence type="ECO:0000256" key="3">
    <source>
        <dbReference type="ARBA" id="ARBA00004613"/>
    </source>
</evidence>
<dbReference type="EMBL" id="HBEC01024118">
    <property type="protein sequence ID" value="CAD8291531.1"/>
    <property type="molecule type" value="Transcribed_RNA"/>
</dbReference>
<dbReference type="SUPFAM" id="SSF51126">
    <property type="entry name" value="Pectin lyase-like"/>
    <property type="match status" value="1"/>
</dbReference>
<dbReference type="NCBIfam" id="TIGR01376">
    <property type="entry name" value="POMP_repeat"/>
    <property type="match status" value="1"/>
</dbReference>
<evidence type="ECO:0000256" key="4">
    <source>
        <dbReference type="ARBA" id="ARBA00022525"/>
    </source>
</evidence>
<sequence length="697" mass="74038">MAQRQLCLALLMPGVQRAGYLARVLSFAFLLMALLAHETLAQTECTVKIRQPTQTNYSSTVTCSGDDVVDVQLVGWRTSNLNHTINFTFNGEAVEVESREVGNHSTSRVVMHTSLLEIVGLESAGLQVSLDILNVSLPVWRPSEANATLLGQVSLAAATRLKITDSVIMGVSNNASFPGVPVIAIVDHESSSGPLEVYARNVTFVGVTSVPLLLSKLVYAYSNISFEDSHFRRCAGGIVIEACAESNEVLGPVSIRDSSFFENVAFGNGGALQIGPYCKLDASDNSFVANQASESGGAVWLLDSEATMASCQFDRNEAKVDGGAIYASTSVLHLRNCFLEENHAVGNGGGIFVDGMCTTMLNTSLHECSSGSAGGGLFGIIPEILSGPGETACSGNVLVELQPNFSQTANSIDVGSNPGGEEGRPSLVVLQSEFTGCHGSSGGAMFLAMGLRSRALLDGVALLENNATAVAGAEGGGALAVSTMLDFEAAEEASSMRHLLHAQHGDAPMTTGTQQRFVDLKGLTPKKLPSFPQQSDLYLNKGPLNSRQLSQFIGDFPPPIRPIPDNYRCLDNQDVVGVPVYERFRTTMGGEGCARVCNGVANCTAFVLLADNSCDLRDVRVTTLIAANASQVVGVAGQTDRSRGACFKSRTNGTQWMWARWLTDQRLFIHTSVVVTWCFPSSCLHVLSSSNVNSIRA</sequence>
<evidence type="ECO:0000256" key="7">
    <source>
        <dbReference type="ARBA" id="ARBA00023237"/>
    </source>
</evidence>
<keyword evidence="4" id="KW-0964">Secreted</keyword>
<evidence type="ECO:0000256" key="6">
    <source>
        <dbReference type="ARBA" id="ARBA00023136"/>
    </source>
</evidence>
<dbReference type="PANTHER" id="PTHR11319">
    <property type="entry name" value="G PROTEIN-COUPLED RECEPTOR-RELATED"/>
    <property type="match status" value="1"/>
</dbReference>
<dbReference type="AlphaFoldDB" id="A0A6U2G0X3"/>
<evidence type="ECO:0000313" key="11">
    <source>
        <dbReference type="EMBL" id="CAD8291531.1"/>
    </source>
</evidence>
<accession>A0A6U2G0X3</accession>
<evidence type="ECO:0000256" key="8">
    <source>
        <dbReference type="SAM" id="SignalP"/>
    </source>
</evidence>
<evidence type="ECO:0000313" key="15">
    <source>
        <dbReference type="EMBL" id="CAD8291538.1"/>
    </source>
</evidence>